<comment type="caution">
    <text evidence="2">The sequence shown here is derived from an EMBL/GenBank/DDBJ whole genome shotgun (WGS) entry which is preliminary data.</text>
</comment>
<protein>
    <submittedName>
        <fullName evidence="2">5959_t:CDS:1</fullName>
    </submittedName>
</protein>
<dbReference type="Proteomes" id="UP000789901">
    <property type="component" value="Unassembled WGS sequence"/>
</dbReference>
<feature type="non-terminal residue" evidence="2">
    <location>
        <position position="1"/>
    </location>
</feature>
<evidence type="ECO:0000313" key="3">
    <source>
        <dbReference type="Proteomes" id="UP000789901"/>
    </source>
</evidence>
<name>A0ABN7XBC9_GIGMA</name>
<keyword evidence="1" id="KW-0812">Transmembrane</keyword>
<gene>
    <name evidence="2" type="ORF">GMARGA_LOCUS40534</name>
</gene>
<feature type="transmembrane region" description="Helical" evidence="1">
    <location>
        <begin position="18"/>
        <end position="38"/>
    </location>
</feature>
<proteinExistence type="predicted"/>
<keyword evidence="1" id="KW-1133">Transmembrane helix</keyword>
<accession>A0ABN7XBC9</accession>
<feature type="non-terminal residue" evidence="2">
    <location>
        <position position="44"/>
    </location>
</feature>
<dbReference type="EMBL" id="CAJVQB010104045">
    <property type="protein sequence ID" value="CAG8851051.1"/>
    <property type="molecule type" value="Genomic_DNA"/>
</dbReference>
<keyword evidence="1" id="KW-0472">Membrane</keyword>
<reference evidence="2 3" key="1">
    <citation type="submission" date="2021-06" db="EMBL/GenBank/DDBJ databases">
        <authorList>
            <person name="Kallberg Y."/>
            <person name="Tangrot J."/>
            <person name="Rosling A."/>
        </authorList>
    </citation>
    <scope>NUCLEOTIDE SEQUENCE [LARGE SCALE GENOMIC DNA]</scope>
    <source>
        <strain evidence="2 3">120-4 pot B 10/14</strain>
    </source>
</reference>
<evidence type="ECO:0000313" key="2">
    <source>
        <dbReference type="EMBL" id="CAG8851051.1"/>
    </source>
</evidence>
<keyword evidence="3" id="KW-1185">Reference proteome</keyword>
<sequence length="44" mass="4818">WLQLSLHSSSGVDFVSGGYLYCAYCFLLVSLVLISFSLELASDL</sequence>
<evidence type="ECO:0000256" key="1">
    <source>
        <dbReference type="SAM" id="Phobius"/>
    </source>
</evidence>
<organism evidence="2 3">
    <name type="scientific">Gigaspora margarita</name>
    <dbReference type="NCBI Taxonomy" id="4874"/>
    <lineage>
        <taxon>Eukaryota</taxon>
        <taxon>Fungi</taxon>
        <taxon>Fungi incertae sedis</taxon>
        <taxon>Mucoromycota</taxon>
        <taxon>Glomeromycotina</taxon>
        <taxon>Glomeromycetes</taxon>
        <taxon>Diversisporales</taxon>
        <taxon>Gigasporaceae</taxon>
        <taxon>Gigaspora</taxon>
    </lineage>
</organism>